<dbReference type="InterPro" id="IPR010419">
    <property type="entry name" value="CO_DH_gsu"/>
</dbReference>
<evidence type="ECO:0000313" key="3">
    <source>
        <dbReference type="Proteomes" id="UP000217676"/>
    </source>
</evidence>
<dbReference type="AlphaFoldDB" id="A0A160P1Y2"/>
<accession>A0A160P1Y2</accession>
<evidence type="ECO:0008006" key="4">
    <source>
        <dbReference type="Google" id="ProtNLM"/>
    </source>
</evidence>
<dbReference type="InterPro" id="IPR019587">
    <property type="entry name" value="Polyketide_cyclase/dehydratase"/>
</dbReference>
<feature type="compositionally biased region" description="Basic and acidic residues" evidence="1">
    <location>
        <begin position="221"/>
        <end position="242"/>
    </location>
</feature>
<feature type="compositionally biased region" description="Acidic residues" evidence="1">
    <location>
        <begin position="174"/>
        <end position="201"/>
    </location>
</feature>
<dbReference type="Gene3D" id="3.30.530.20">
    <property type="match status" value="1"/>
</dbReference>
<protein>
    <recommendedName>
        <fullName evidence="4">Carbon monoxide dehydrogenase subunit G</fullName>
    </recommendedName>
</protein>
<feature type="compositionally biased region" description="Pro residues" evidence="1">
    <location>
        <begin position="272"/>
        <end position="291"/>
    </location>
</feature>
<dbReference type="PANTHER" id="PTHR38588:SF1">
    <property type="entry name" value="BLL0334 PROTEIN"/>
    <property type="match status" value="1"/>
</dbReference>
<feature type="compositionally biased region" description="Low complexity" evidence="1">
    <location>
        <begin position="243"/>
        <end position="271"/>
    </location>
</feature>
<dbReference type="Proteomes" id="UP000217676">
    <property type="component" value="Chromosome"/>
</dbReference>
<gene>
    <name evidence="2" type="ORF">SLA_3481</name>
</gene>
<dbReference type="InterPro" id="IPR023393">
    <property type="entry name" value="START-like_dom_sf"/>
</dbReference>
<organism evidence="2 3">
    <name type="scientific">Streptomyces laurentii</name>
    <dbReference type="NCBI Taxonomy" id="39478"/>
    <lineage>
        <taxon>Bacteria</taxon>
        <taxon>Bacillati</taxon>
        <taxon>Actinomycetota</taxon>
        <taxon>Actinomycetes</taxon>
        <taxon>Kitasatosporales</taxon>
        <taxon>Streptomycetaceae</taxon>
        <taxon>Streptomyces</taxon>
    </lineage>
</organism>
<proteinExistence type="predicted"/>
<dbReference type="SUPFAM" id="SSF55961">
    <property type="entry name" value="Bet v1-like"/>
    <property type="match status" value="1"/>
</dbReference>
<evidence type="ECO:0000313" key="2">
    <source>
        <dbReference type="EMBL" id="BAU84390.1"/>
    </source>
</evidence>
<name>A0A160P1Y2_STRLU</name>
<dbReference type="Pfam" id="PF10604">
    <property type="entry name" value="Polyketide_cyc2"/>
    <property type="match status" value="1"/>
</dbReference>
<keyword evidence="3" id="KW-1185">Reference proteome</keyword>
<evidence type="ECO:0000256" key="1">
    <source>
        <dbReference type="SAM" id="MobiDB-lite"/>
    </source>
</evidence>
<dbReference type="PANTHER" id="PTHR38588">
    <property type="entry name" value="BLL0334 PROTEIN"/>
    <property type="match status" value="1"/>
</dbReference>
<dbReference type="KEGG" id="slau:SLA_3481"/>
<dbReference type="EMBL" id="AP017424">
    <property type="protein sequence ID" value="BAU84390.1"/>
    <property type="molecule type" value="Genomic_DNA"/>
</dbReference>
<feature type="region of interest" description="Disordered" evidence="1">
    <location>
        <begin position="149"/>
        <end position="291"/>
    </location>
</feature>
<reference evidence="2 3" key="1">
    <citation type="journal article" date="2016" name="Genome Announc.">
        <title>Complete Genome Sequence of Thiostrepton-Producing Streptomyces laurentii ATCC 31255.</title>
        <authorList>
            <person name="Doi K."/>
            <person name="Fujino Y."/>
            <person name="Nagayoshi Y."/>
            <person name="Ohshima T."/>
            <person name="Ogata S."/>
        </authorList>
    </citation>
    <scope>NUCLEOTIDE SEQUENCE [LARGE SCALE GENOMIC DNA]</scope>
    <source>
        <strain evidence="2 3">ATCC 31255</strain>
    </source>
</reference>
<sequence length="291" mass="28895">MEHEVFVPVPAEVLRATLADPARLARCVPGFQQDADAAAGPLAGRLKVRVGGNTITYRGAWHVTERPGGFAVEGEGAEVRGKGTVTCGLTVALGPLAGGTTLGFTGSVTATGRLADAAEEARNAAGARMLDRFAEALAAVADVEAELAAEGTGEGTGAGVAAGATAGEATDDKATDDEATDDEAAVDDDGVDDDGVDDGVEEPGGHTSVFDTPVPPPSLDPRADEDFGKDADADTDAGKNTDGDGSAPAGGPAKNGSPATRTPPRRTASGTTPPPAGPAGRPPRPRTPGAR</sequence>